<dbReference type="InterPro" id="IPR006842">
    <property type="entry name" value="Transposase_31"/>
</dbReference>
<evidence type="ECO:0000313" key="3">
    <source>
        <dbReference type="Proteomes" id="UP000009311"/>
    </source>
</evidence>
<protein>
    <recommendedName>
        <fullName evidence="1">Transposase (putative) YhgA-like domain-containing protein</fullName>
    </recommendedName>
</protein>
<dbReference type="Proteomes" id="UP000009311">
    <property type="component" value="Unassembled WGS sequence"/>
</dbReference>
<dbReference type="EMBL" id="CAKD01000022">
    <property type="protein sequence ID" value="CCI85524.1"/>
    <property type="molecule type" value="Genomic_DNA"/>
</dbReference>
<dbReference type="PATRIC" id="fig|1423790.3.peg.1488"/>
<dbReference type="RefSeq" id="WP_009560076.1">
    <property type="nucleotide sequence ID" value="NZ_AYZN01000005.1"/>
</dbReference>
<sequence length="156" mass="18006">MGQKNLAEKQFLSFEDVFADIFNSIVLKQDLIDPKKLRNTKTETQLPDLGDDLHAQLRDVAKIYSDGKVRLALLGIENQTRSDRLMAARIMAYNATAIIDQLKSKDWPQSLYPILTIVFYFGKEKWMDQLDGDYLEKFLEIMTKDNKKAGARWEAT</sequence>
<dbReference type="eggNOG" id="COG5464">
    <property type="taxonomic scope" value="Bacteria"/>
</dbReference>
<evidence type="ECO:0000259" key="1">
    <source>
        <dbReference type="Pfam" id="PF04754"/>
    </source>
</evidence>
<dbReference type="Pfam" id="PF04754">
    <property type="entry name" value="Transposase_31"/>
    <property type="match status" value="1"/>
</dbReference>
<dbReference type="AlphaFoldDB" id="I7KLQ5"/>
<reference evidence="2 3" key="1">
    <citation type="submission" date="2012-06" db="EMBL/GenBank/DDBJ databases">
        <title>Draft Genome Sequence of Lactobacillus pasteurii CRBIP 24.76T.</title>
        <authorList>
            <person name="Cousin S."/>
            <person name="Bouchier C."/>
            <person name="Loux V."/>
            <person name="Ma L."/>
            <person name="Creno S."/>
            <person name="Bizet C."/>
            <person name="Clermont D."/>
        </authorList>
    </citation>
    <scope>NUCLEOTIDE SEQUENCE [LARGE SCALE GENOMIC DNA]</scope>
    <source>
        <strain evidence="3">CRBIP 24.76T</strain>
    </source>
</reference>
<organism evidence="2 3">
    <name type="scientific">Lactobacillus pasteurii DSM 23907 = CRBIP 24.76</name>
    <dbReference type="NCBI Taxonomy" id="1423790"/>
    <lineage>
        <taxon>Bacteria</taxon>
        <taxon>Bacillati</taxon>
        <taxon>Bacillota</taxon>
        <taxon>Bacilli</taxon>
        <taxon>Lactobacillales</taxon>
        <taxon>Lactobacillaceae</taxon>
        <taxon>Lactobacillus</taxon>
    </lineage>
</organism>
<evidence type="ECO:0000313" key="2">
    <source>
        <dbReference type="EMBL" id="CCI85524.1"/>
    </source>
</evidence>
<dbReference type="STRING" id="1423790.BN53_05400"/>
<proteinExistence type="predicted"/>
<name>I7KLQ5_9LACO</name>
<accession>I7KLQ5</accession>
<comment type="caution">
    <text evidence="2">The sequence shown here is derived from an EMBL/GenBank/DDBJ whole genome shotgun (WGS) entry which is preliminary data.</text>
</comment>
<feature type="domain" description="Transposase (putative) YhgA-like" evidence="1">
    <location>
        <begin position="76"/>
        <end position="127"/>
    </location>
</feature>
<dbReference type="OrthoDB" id="1938915at2"/>
<keyword evidence="3" id="KW-1185">Reference proteome</keyword>
<gene>
    <name evidence="2" type="ORF">BN53_05400</name>
</gene>